<dbReference type="RefSeq" id="WP_407048359.1">
    <property type="nucleotide sequence ID" value="NZ_CP158568.1"/>
</dbReference>
<evidence type="ECO:0000313" key="2">
    <source>
        <dbReference type="EMBL" id="XBY43260.1"/>
    </source>
</evidence>
<keyword evidence="1" id="KW-0472">Membrane</keyword>
<proteinExistence type="predicted"/>
<sequence length="54" mass="5981">MDVLIYLIPIAIGLGLVGLFGFMWTLKAGQYDDLEGAKWRILSDDDLPSPAKKD</sequence>
<dbReference type="Pfam" id="PF03597">
    <property type="entry name" value="FixS"/>
    <property type="match status" value="1"/>
</dbReference>
<dbReference type="KEGG" id="mflg:ABS361_14285"/>
<organism evidence="2">
    <name type="scientific">Methyloraptor flagellatus</name>
    <dbReference type="NCBI Taxonomy" id="3162530"/>
    <lineage>
        <taxon>Bacteria</taxon>
        <taxon>Pseudomonadati</taxon>
        <taxon>Pseudomonadota</taxon>
        <taxon>Alphaproteobacteria</taxon>
        <taxon>Hyphomicrobiales</taxon>
        <taxon>Ancalomicrobiaceae</taxon>
        <taxon>Methyloraptor</taxon>
    </lineage>
</organism>
<dbReference type="InterPro" id="IPR004714">
    <property type="entry name" value="Cyt_oxidase_maturation_cbb3"/>
</dbReference>
<reference evidence="2" key="1">
    <citation type="submission" date="2024-06" db="EMBL/GenBank/DDBJ databases">
        <title>Methylostella associata gen. nov., sp. nov., a novel Ancalomicrobiaceae-affiliated facultatively methylotrophic bacteria that feed on methanotrophs of the genus Methylococcus.</title>
        <authorList>
            <person name="Saltykova V."/>
            <person name="Danilova O.V."/>
            <person name="Oshkin I.Y."/>
            <person name="Belova S.E."/>
            <person name="Pimenov N.V."/>
            <person name="Dedysh S.N."/>
        </authorList>
    </citation>
    <scope>NUCLEOTIDE SEQUENCE</scope>
    <source>
        <strain evidence="2">S20</strain>
    </source>
</reference>
<keyword evidence="1" id="KW-0812">Transmembrane</keyword>
<keyword evidence="1" id="KW-1133">Transmembrane helix</keyword>
<evidence type="ECO:0000256" key="1">
    <source>
        <dbReference type="SAM" id="Phobius"/>
    </source>
</evidence>
<protein>
    <submittedName>
        <fullName evidence="2">Cbb3-type cytochrome oxidase assembly protein CcoS</fullName>
    </submittedName>
</protein>
<name>A0AAU7X656_9HYPH</name>
<gene>
    <name evidence="2" type="primary">ccoS</name>
    <name evidence="2" type="ORF">ABS361_14285</name>
</gene>
<dbReference type="AlphaFoldDB" id="A0AAU7X656"/>
<dbReference type="EMBL" id="CP158568">
    <property type="protein sequence ID" value="XBY43260.1"/>
    <property type="molecule type" value="Genomic_DNA"/>
</dbReference>
<accession>A0AAU7X656</accession>
<dbReference type="PANTHER" id="PTHR41532:SF1">
    <property type="entry name" value="FIXS PROTEIN"/>
    <property type="match status" value="1"/>
</dbReference>
<feature type="transmembrane region" description="Helical" evidence="1">
    <location>
        <begin position="6"/>
        <end position="26"/>
    </location>
</feature>
<dbReference type="PANTHER" id="PTHR41532">
    <property type="entry name" value="FIXS PROTEIN"/>
    <property type="match status" value="1"/>
</dbReference>
<dbReference type="NCBIfam" id="TIGR00847">
    <property type="entry name" value="ccoS"/>
    <property type="match status" value="1"/>
</dbReference>